<organism evidence="3 4">
    <name type="scientific">Candidatus Kurthia intestinigallinarum</name>
    <dbReference type="NCBI Taxonomy" id="1562256"/>
    <lineage>
        <taxon>Bacteria</taxon>
        <taxon>Bacillati</taxon>
        <taxon>Bacillota</taxon>
        <taxon>Bacilli</taxon>
        <taxon>Bacillales</taxon>
        <taxon>Caryophanaceae</taxon>
        <taxon>Kurthia</taxon>
    </lineage>
</organism>
<dbReference type="PROSITE" id="PS51781">
    <property type="entry name" value="SH3B"/>
    <property type="match status" value="2"/>
</dbReference>
<evidence type="ECO:0000259" key="2">
    <source>
        <dbReference type="PROSITE" id="PS51781"/>
    </source>
</evidence>
<feature type="chain" id="PRO_5018979619" description="SH3b domain-containing protein" evidence="1">
    <location>
        <begin position="27"/>
        <end position="329"/>
    </location>
</feature>
<dbReference type="Proteomes" id="UP000288623">
    <property type="component" value="Unassembled WGS sequence"/>
</dbReference>
<accession>A0A433RSI3</accession>
<name>A0A433RSI3_9BACL</name>
<feature type="domain" description="SH3b" evidence="2">
    <location>
        <begin position="31"/>
        <end position="95"/>
    </location>
</feature>
<evidence type="ECO:0000256" key="1">
    <source>
        <dbReference type="SAM" id="SignalP"/>
    </source>
</evidence>
<dbReference type="RefSeq" id="WP_126990616.1">
    <property type="nucleotide sequence ID" value="NZ_JTFC01000031.1"/>
</dbReference>
<dbReference type="EMBL" id="JTFC01000031">
    <property type="protein sequence ID" value="RUS55114.1"/>
    <property type="molecule type" value="Genomic_DNA"/>
</dbReference>
<dbReference type="InterPro" id="IPR052354">
    <property type="entry name" value="Cell_Wall_Dynamics_Protein"/>
</dbReference>
<evidence type="ECO:0000313" key="3">
    <source>
        <dbReference type="EMBL" id="RUS55114.1"/>
    </source>
</evidence>
<protein>
    <recommendedName>
        <fullName evidence="2">SH3b domain-containing protein</fullName>
    </recommendedName>
</protein>
<sequence length="329" mass="35714">MKLTKYVLSLGVLTASTLTVATPSFAATTTATTMTGTVLNPVTVREAADLKSDSLGALKKGDKVIVYSTDKNGWVQIKFNDKKAYIYKDYVKVSTTTDDKTPATTTKSSTKYIQQPGANVRQKGNVSSKILGKLTPGTKVTAYGTTKDGWVKIKYNNSTAYVYKDYIGAKKPATTTKPSTPANTTKKGYNLQTAKTYKYAHNGSNVTLSSKGKKTSSGYTVWTMHDSKTNKTSKVYLKEVANKGLYYKKAGEKAVKLLNYPFAVGDTYKNGSMTYKVTGVNKTVTTKAGKFTNTITVKVGNETYYIAPTTGVVKITKGTKTVFQLKSVK</sequence>
<dbReference type="Gene3D" id="2.30.30.40">
    <property type="entry name" value="SH3 Domains"/>
    <property type="match status" value="2"/>
</dbReference>
<dbReference type="SMART" id="SM00287">
    <property type="entry name" value="SH3b"/>
    <property type="match status" value="2"/>
</dbReference>
<proteinExistence type="predicted"/>
<feature type="domain" description="SH3b" evidence="2">
    <location>
        <begin position="104"/>
        <end position="171"/>
    </location>
</feature>
<dbReference type="OrthoDB" id="2456441at2"/>
<evidence type="ECO:0000313" key="4">
    <source>
        <dbReference type="Proteomes" id="UP000288623"/>
    </source>
</evidence>
<dbReference type="AlphaFoldDB" id="A0A433RSI3"/>
<dbReference type="Pfam" id="PF08239">
    <property type="entry name" value="SH3_3"/>
    <property type="match status" value="2"/>
</dbReference>
<feature type="signal peptide" evidence="1">
    <location>
        <begin position="1"/>
        <end position="26"/>
    </location>
</feature>
<keyword evidence="4" id="KW-1185">Reference proteome</keyword>
<keyword evidence="1" id="KW-0732">Signal</keyword>
<reference evidence="3 4" key="1">
    <citation type="submission" date="2014-11" db="EMBL/GenBank/DDBJ databases">
        <title>Genome sequence and analysis of novel Kurthia sp.</title>
        <authorList>
            <person name="Lawson J.N."/>
            <person name="Gonzalez J.E."/>
            <person name="Rinauldi L."/>
            <person name="Xuan Z."/>
            <person name="Firman A."/>
            <person name="Shaddox L."/>
            <person name="Trudeau A."/>
            <person name="Shah S."/>
            <person name="Reiman D."/>
        </authorList>
    </citation>
    <scope>NUCLEOTIDE SEQUENCE [LARGE SCALE GENOMIC DNA]</scope>
    <source>
        <strain evidence="3 4">3B1D</strain>
    </source>
</reference>
<dbReference type="InterPro" id="IPR003646">
    <property type="entry name" value="SH3-like_bac-type"/>
</dbReference>
<dbReference type="PANTHER" id="PTHR34408">
    <property type="entry name" value="FAMILY PROTEIN, PUTATIVE-RELATED"/>
    <property type="match status" value="1"/>
</dbReference>
<dbReference type="SUPFAM" id="SSF82057">
    <property type="entry name" value="Prokaryotic SH3-related domain"/>
    <property type="match status" value="1"/>
</dbReference>
<comment type="caution">
    <text evidence="3">The sequence shown here is derived from an EMBL/GenBank/DDBJ whole genome shotgun (WGS) entry which is preliminary data.</text>
</comment>
<gene>
    <name evidence="3" type="ORF">QI30_09150</name>
</gene>